<dbReference type="GO" id="GO:0003700">
    <property type="term" value="F:DNA-binding transcription factor activity"/>
    <property type="evidence" value="ECO:0007669"/>
    <property type="project" value="InterPro"/>
</dbReference>
<evidence type="ECO:0000256" key="1">
    <source>
        <dbReference type="ARBA" id="ARBA00007957"/>
    </source>
</evidence>
<evidence type="ECO:0000256" key="3">
    <source>
        <dbReference type="ARBA" id="ARBA00022833"/>
    </source>
</evidence>
<feature type="binding site" evidence="7">
    <location>
        <position position="80"/>
    </location>
    <ligand>
        <name>Zn(2+)</name>
        <dbReference type="ChEBI" id="CHEBI:29105"/>
    </ligand>
</feature>
<comment type="cofactor">
    <cofactor evidence="8">
        <name>Mn(2+)</name>
        <dbReference type="ChEBI" id="CHEBI:29035"/>
    </cofactor>
    <cofactor evidence="8">
        <name>Fe(2+)</name>
        <dbReference type="ChEBI" id="CHEBI:29033"/>
    </cofactor>
    <text evidence="8">Binds 1 Mn(2+) or Fe(2+) ion per subunit.</text>
</comment>
<dbReference type="AlphaFoldDB" id="A0A412PHK4"/>
<dbReference type="PANTHER" id="PTHR33202:SF7">
    <property type="entry name" value="FERRIC UPTAKE REGULATION PROTEIN"/>
    <property type="match status" value="1"/>
</dbReference>
<gene>
    <name evidence="9" type="ORF">DWX20_00945</name>
</gene>
<keyword evidence="6" id="KW-0804">Transcription</keyword>
<dbReference type="EMBL" id="QRWX01000001">
    <property type="protein sequence ID" value="RGT57645.1"/>
    <property type="molecule type" value="Genomic_DNA"/>
</dbReference>
<reference evidence="9 10" key="1">
    <citation type="submission" date="2018-08" db="EMBL/GenBank/DDBJ databases">
        <title>A genome reference for cultivated species of the human gut microbiota.</title>
        <authorList>
            <person name="Zou Y."/>
            <person name="Xue W."/>
            <person name="Luo G."/>
        </authorList>
    </citation>
    <scope>NUCLEOTIDE SEQUENCE [LARGE SCALE GENOMIC DNA]</scope>
    <source>
        <strain evidence="9 10">AF18-46</strain>
    </source>
</reference>
<evidence type="ECO:0000256" key="6">
    <source>
        <dbReference type="ARBA" id="ARBA00023163"/>
    </source>
</evidence>
<keyword evidence="2" id="KW-0678">Repressor</keyword>
<feature type="binding site" evidence="7">
    <location>
        <position position="83"/>
    </location>
    <ligand>
        <name>Zn(2+)</name>
        <dbReference type="ChEBI" id="CHEBI:29105"/>
    </ligand>
</feature>
<dbReference type="PANTHER" id="PTHR33202">
    <property type="entry name" value="ZINC UPTAKE REGULATION PROTEIN"/>
    <property type="match status" value="1"/>
</dbReference>
<dbReference type="Proteomes" id="UP000284731">
    <property type="component" value="Unassembled WGS sequence"/>
</dbReference>
<feature type="binding site" evidence="8">
    <location>
        <position position="113"/>
    </location>
    <ligand>
        <name>Fe cation</name>
        <dbReference type="ChEBI" id="CHEBI:24875"/>
    </ligand>
</feature>
<dbReference type="RefSeq" id="WP_006524888.1">
    <property type="nucleotide sequence ID" value="NZ_CABJCF010000001.1"/>
</dbReference>
<evidence type="ECO:0000256" key="7">
    <source>
        <dbReference type="PIRSR" id="PIRSR602481-1"/>
    </source>
</evidence>
<dbReference type="GO" id="GO:0045892">
    <property type="term" value="P:negative regulation of DNA-templated transcription"/>
    <property type="evidence" value="ECO:0007669"/>
    <property type="project" value="TreeGrafter"/>
</dbReference>
<keyword evidence="8" id="KW-0408">Iron</keyword>
<dbReference type="SUPFAM" id="SSF46785">
    <property type="entry name" value="Winged helix' DNA-binding domain"/>
    <property type="match status" value="1"/>
</dbReference>
<name>A0A412PHK4_9FIRM</name>
<dbReference type="InterPro" id="IPR043135">
    <property type="entry name" value="Fur_C"/>
</dbReference>
<dbReference type="InterPro" id="IPR036388">
    <property type="entry name" value="WH-like_DNA-bd_sf"/>
</dbReference>
<evidence type="ECO:0000256" key="2">
    <source>
        <dbReference type="ARBA" id="ARBA00022491"/>
    </source>
</evidence>
<feature type="binding site" evidence="7">
    <location>
        <position position="124"/>
    </location>
    <ligand>
        <name>Zn(2+)</name>
        <dbReference type="ChEBI" id="CHEBI:29105"/>
    </ligand>
</feature>
<dbReference type="CDD" id="cd07153">
    <property type="entry name" value="Fur_like"/>
    <property type="match status" value="1"/>
</dbReference>
<evidence type="ECO:0000256" key="5">
    <source>
        <dbReference type="ARBA" id="ARBA00023125"/>
    </source>
</evidence>
<dbReference type="InterPro" id="IPR036390">
    <property type="entry name" value="WH_DNA-bd_sf"/>
</dbReference>
<dbReference type="Gene3D" id="1.10.10.10">
    <property type="entry name" value="Winged helix-like DNA-binding domain superfamily/Winged helix DNA-binding domain"/>
    <property type="match status" value="1"/>
</dbReference>
<comment type="similarity">
    <text evidence="1">Belongs to the Fur family.</text>
</comment>
<dbReference type="GO" id="GO:1900376">
    <property type="term" value="P:regulation of secondary metabolite biosynthetic process"/>
    <property type="evidence" value="ECO:0007669"/>
    <property type="project" value="TreeGrafter"/>
</dbReference>
<dbReference type="GO" id="GO:0000976">
    <property type="term" value="F:transcription cis-regulatory region binding"/>
    <property type="evidence" value="ECO:0007669"/>
    <property type="project" value="TreeGrafter"/>
</dbReference>
<dbReference type="Pfam" id="PF01475">
    <property type="entry name" value="FUR"/>
    <property type="match status" value="1"/>
</dbReference>
<accession>A0A412PHK4</accession>
<evidence type="ECO:0000256" key="4">
    <source>
        <dbReference type="ARBA" id="ARBA00023015"/>
    </source>
</evidence>
<feature type="binding site" evidence="7">
    <location>
        <position position="121"/>
    </location>
    <ligand>
        <name>Zn(2+)</name>
        <dbReference type="ChEBI" id="CHEBI:29105"/>
    </ligand>
</feature>
<evidence type="ECO:0000313" key="9">
    <source>
        <dbReference type="EMBL" id="RGT57645.1"/>
    </source>
</evidence>
<dbReference type="Gene3D" id="3.30.1490.190">
    <property type="match status" value="1"/>
</dbReference>
<comment type="cofactor">
    <cofactor evidence="7">
        <name>Zn(2+)</name>
        <dbReference type="ChEBI" id="CHEBI:29105"/>
    </cofactor>
    <text evidence="7">Binds 1 zinc ion per subunit.</text>
</comment>
<evidence type="ECO:0000313" key="10">
    <source>
        <dbReference type="Proteomes" id="UP000284731"/>
    </source>
</evidence>
<dbReference type="InterPro" id="IPR002481">
    <property type="entry name" value="FUR"/>
</dbReference>
<comment type="caution">
    <text evidence="9">The sequence shown here is derived from an EMBL/GenBank/DDBJ whole genome shotgun (WGS) entry which is preliminary data.</text>
</comment>
<keyword evidence="4" id="KW-0805">Transcription regulation</keyword>
<keyword evidence="5" id="KW-0238">DNA-binding</keyword>
<organism evidence="9 10">
    <name type="scientific">Solobacterium moorei</name>
    <dbReference type="NCBI Taxonomy" id="102148"/>
    <lineage>
        <taxon>Bacteria</taxon>
        <taxon>Bacillati</taxon>
        <taxon>Bacillota</taxon>
        <taxon>Erysipelotrichia</taxon>
        <taxon>Erysipelotrichales</taxon>
        <taxon>Erysipelotrichaceae</taxon>
        <taxon>Solobacterium</taxon>
    </lineage>
</organism>
<dbReference type="GO" id="GO:0008270">
    <property type="term" value="F:zinc ion binding"/>
    <property type="evidence" value="ECO:0007669"/>
    <property type="project" value="TreeGrafter"/>
</dbReference>
<proteinExistence type="inferred from homology"/>
<keyword evidence="3 7" id="KW-0862">Zinc</keyword>
<evidence type="ECO:0000256" key="8">
    <source>
        <dbReference type="PIRSR" id="PIRSR602481-2"/>
    </source>
</evidence>
<keyword evidence="7" id="KW-0479">Metal-binding</keyword>
<feature type="binding site" evidence="8">
    <location>
        <position position="76"/>
    </location>
    <ligand>
        <name>Fe cation</name>
        <dbReference type="ChEBI" id="CHEBI:24875"/>
    </ligand>
</feature>
<protein>
    <submittedName>
        <fullName evidence="9">Transcriptional repressor</fullName>
    </submittedName>
</protein>
<sequence>MKRRQTYQKQEILNIIQGIGTHMTAEEVKSALDQKETGIGLATVYRNLNLLVQEGVIRKYTGEGYNFYDGNPAPHDHLRCTKCGKMIDLGEMPYDSCPDEKVEKFTGGKVFSHVTIFEGICKDCLNEEDTSNGIKGFKNRKEFK</sequence>